<protein>
    <submittedName>
        <fullName evidence="1">RNA-directed DNA polymerase from mobile element jockey</fullName>
    </submittedName>
</protein>
<organism evidence="1 2">
    <name type="scientific">Eumeta variegata</name>
    <name type="common">Bagworm moth</name>
    <name type="synonym">Eumeta japonica</name>
    <dbReference type="NCBI Taxonomy" id="151549"/>
    <lineage>
        <taxon>Eukaryota</taxon>
        <taxon>Metazoa</taxon>
        <taxon>Ecdysozoa</taxon>
        <taxon>Arthropoda</taxon>
        <taxon>Hexapoda</taxon>
        <taxon>Insecta</taxon>
        <taxon>Pterygota</taxon>
        <taxon>Neoptera</taxon>
        <taxon>Endopterygota</taxon>
        <taxon>Lepidoptera</taxon>
        <taxon>Glossata</taxon>
        <taxon>Ditrysia</taxon>
        <taxon>Tineoidea</taxon>
        <taxon>Psychidae</taxon>
        <taxon>Oiketicinae</taxon>
        <taxon>Eumeta</taxon>
    </lineage>
</organism>
<dbReference type="GO" id="GO:0003964">
    <property type="term" value="F:RNA-directed DNA polymerase activity"/>
    <property type="evidence" value="ECO:0007669"/>
    <property type="project" value="UniProtKB-KW"/>
</dbReference>
<proteinExistence type="predicted"/>
<keyword evidence="1" id="KW-0808">Transferase</keyword>
<sequence length="219" mass="24514">MAIEELARWFQTWRIEVNAEKSAAISFIYRKAGVQSSRSRYPSLRINNTPIPWQHTYKYLGITLDEISTSETTSSVSETTIFYQSRQGMLGRNSKLHYAISVPSTNVHKDGADIRISVFAHRSEQTQKLQVLQNKFCRTATNAHWCVKTSPSRDLDLPSIRKYAKDAPSVFLNRGIAPESATLSSSLYEAPPPITLSVGHGILSPIRLTISQSKSGSRI</sequence>
<evidence type="ECO:0000313" key="2">
    <source>
        <dbReference type="Proteomes" id="UP000299102"/>
    </source>
</evidence>
<name>A0A4C1VQQ9_EUMVA</name>
<keyword evidence="1" id="KW-0548">Nucleotidyltransferase</keyword>
<dbReference type="AlphaFoldDB" id="A0A4C1VQQ9"/>
<dbReference type="STRING" id="151549.A0A4C1VQQ9"/>
<comment type="caution">
    <text evidence="1">The sequence shown here is derived from an EMBL/GenBank/DDBJ whole genome shotgun (WGS) entry which is preliminary data.</text>
</comment>
<dbReference type="EMBL" id="BGZK01000399">
    <property type="protein sequence ID" value="GBP41466.1"/>
    <property type="molecule type" value="Genomic_DNA"/>
</dbReference>
<keyword evidence="1" id="KW-0695">RNA-directed DNA polymerase</keyword>
<dbReference type="Proteomes" id="UP000299102">
    <property type="component" value="Unassembled WGS sequence"/>
</dbReference>
<gene>
    <name evidence="1" type="primary">pol</name>
    <name evidence="1" type="ORF">EVAR_36224_1</name>
</gene>
<dbReference type="OrthoDB" id="6629324at2759"/>
<reference evidence="1 2" key="1">
    <citation type="journal article" date="2019" name="Commun. Biol.">
        <title>The bagworm genome reveals a unique fibroin gene that provides high tensile strength.</title>
        <authorList>
            <person name="Kono N."/>
            <person name="Nakamura H."/>
            <person name="Ohtoshi R."/>
            <person name="Tomita M."/>
            <person name="Numata K."/>
            <person name="Arakawa K."/>
        </authorList>
    </citation>
    <scope>NUCLEOTIDE SEQUENCE [LARGE SCALE GENOMIC DNA]</scope>
</reference>
<keyword evidence="2" id="KW-1185">Reference proteome</keyword>
<evidence type="ECO:0000313" key="1">
    <source>
        <dbReference type="EMBL" id="GBP41466.1"/>
    </source>
</evidence>
<accession>A0A4C1VQQ9</accession>